<organism evidence="1 2">
    <name type="scientific">Halocatena salina</name>
    <dbReference type="NCBI Taxonomy" id="2934340"/>
    <lineage>
        <taxon>Archaea</taxon>
        <taxon>Methanobacteriati</taxon>
        <taxon>Methanobacteriota</taxon>
        <taxon>Stenosarchaea group</taxon>
        <taxon>Halobacteria</taxon>
        <taxon>Halobacteriales</taxon>
        <taxon>Natronomonadaceae</taxon>
        <taxon>Halocatena</taxon>
    </lineage>
</organism>
<gene>
    <name evidence="1" type="ORF">MW046_09020</name>
</gene>
<dbReference type="KEGG" id="haad:MW046_09020"/>
<proteinExistence type="predicted"/>
<name>A0A8T9ZZC6_9EURY</name>
<accession>A0A8T9ZZC6</accession>
<reference evidence="1" key="1">
    <citation type="submission" date="2022-04" db="EMBL/GenBank/DDBJ databases">
        <title>Halocatena sp. nov., isolated from a salt lake.</title>
        <authorList>
            <person name="Cui H.-L."/>
        </authorList>
    </citation>
    <scope>NUCLEOTIDE SEQUENCE</scope>
    <source>
        <strain evidence="1">AD-1</strain>
    </source>
</reference>
<dbReference type="EMBL" id="CP096019">
    <property type="protein sequence ID" value="UPM42105.1"/>
    <property type="molecule type" value="Genomic_DNA"/>
</dbReference>
<keyword evidence="2" id="KW-1185">Reference proteome</keyword>
<evidence type="ECO:0000313" key="2">
    <source>
        <dbReference type="Proteomes" id="UP000831768"/>
    </source>
</evidence>
<dbReference type="AlphaFoldDB" id="A0A8T9ZZC6"/>
<dbReference type="GeneID" id="71928185"/>
<protein>
    <submittedName>
        <fullName evidence="1">Uncharacterized protein</fullName>
    </submittedName>
</protein>
<evidence type="ECO:0000313" key="1">
    <source>
        <dbReference type="EMBL" id="UPM42105.1"/>
    </source>
</evidence>
<dbReference type="Proteomes" id="UP000831768">
    <property type="component" value="Chromosome"/>
</dbReference>
<dbReference type="RefSeq" id="WP_247992783.1">
    <property type="nucleotide sequence ID" value="NZ_CP096019.1"/>
</dbReference>
<sequence>MDAKRPIADCIGNDCSGFSMFRFATGMFIDPTGTRSDTVRFDAFSNATARLRPRYRDGHALASGHGYRI</sequence>